<dbReference type="EMBL" id="BMNA01000002">
    <property type="protein sequence ID" value="GGL94592.1"/>
    <property type="molecule type" value="Genomic_DNA"/>
</dbReference>
<evidence type="ECO:0000313" key="2">
    <source>
        <dbReference type="EMBL" id="GGL94592.1"/>
    </source>
</evidence>
<reference evidence="2" key="1">
    <citation type="journal article" date="2014" name="Int. J. Syst. Evol. Microbiol.">
        <title>Complete genome sequence of Corynebacterium casei LMG S-19264T (=DSM 44701T), isolated from a smear-ripened cheese.</title>
        <authorList>
            <consortium name="US DOE Joint Genome Institute (JGI-PGF)"/>
            <person name="Walter F."/>
            <person name="Albersmeier A."/>
            <person name="Kalinowski J."/>
            <person name="Ruckert C."/>
        </authorList>
    </citation>
    <scope>NUCLEOTIDE SEQUENCE</scope>
    <source>
        <strain evidence="2">CGMCC 4.7308</strain>
    </source>
</reference>
<comment type="caution">
    <text evidence="2">The sequence shown here is derived from an EMBL/GenBank/DDBJ whole genome shotgun (WGS) entry which is preliminary data.</text>
</comment>
<accession>A0A917SRY8</accession>
<proteinExistence type="predicted"/>
<organism evidence="2 3">
    <name type="scientific">Nakamurella endophytica</name>
    <dbReference type="NCBI Taxonomy" id="1748367"/>
    <lineage>
        <taxon>Bacteria</taxon>
        <taxon>Bacillati</taxon>
        <taxon>Actinomycetota</taxon>
        <taxon>Actinomycetes</taxon>
        <taxon>Nakamurellales</taxon>
        <taxon>Nakamurellaceae</taxon>
        <taxon>Nakamurella</taxon>
    </lineage>
</organism>
<evidence type="ECO:0000256" key="1">
    <source>
        <dbReference type="SAM" id="MobiDB-lite"/>
    </source>
</evidence>
<name>A0A917SRY8_9ACTN</name>
<gene>
    <name evidence="2" type="ORF">GCM10011594_12990</name>
</gene>
<protein>
    <submittedName>
        <fullName evidence="2">Uncharacterized protein</fullName>
    </submittedName>
</protein>
<dbReference type="Proteomes" id="UP000655208">
    <property type="component" value="Unassembled WGS sequence"/>
</dbReference>
<reference evidence="2" key="2">
    <citation type="submission" date="2020-09" db="EMBL/GenBank/DDBJ databases">
        <authorList>
            <person name="Sun Q."/>
            <person name="Zhou Y."/>
        </authorList>
    </citation>
    <scope>NUCLEOTIDE SEQUENCE</scope>
    <source>
        <strain evidence="2">CGMCC 4.7308</strain>
    </source>
</reference>
<keyword evidence="3" id="KW-1185">Reference proteome</keyword>
<dbReference type="AlphaFoldDB" id="A0A917SRY8"/>
<sequence length="210" mass="20682">MSSCRPVHTDRAAALADSGDTGSTSHWPVAGSYEAPSAIADMPSTIGSQPPQTSICDPVHALTALDRPLIGAARTVDHAPWARAAAATGAPPVVADAVAPADAVAMAGDTAVVAGIVGPSVVPAGTVPAAPVDPGALLTAALSAVPVAMYFLAWTVIAELTCHGWPSVHGGCGAAEAYPPLVEMRSPTRAAVLPVGSTISAGPVSGCRTV</sequence>
<evidence type="ECO:0000313" key="3">
    <source>
        <dbReference type="Proteomes" id="UP000655208"/>
    </source>
</evidence>
<feature type="region of interest" description="Disordered" evidence="1">
    <location>
        <begin position="1"/>
        <end position="30"/>
    </location>
</feature>